<dbReference type="Proteomes" id="UP000030013">
    <property type="component" value="Unassembled WGS sequence"/>
</dbReference>
<dbReference type="STRING" id="1385519.N801_14990"/>
<evidence type="ECO:0000313" key="5">
    <source>
        <dbReference type="Proteomes" id="UP000030013"/>
    </source>
</evidence>
<dbReference type="GO" id="GO:0004519">
    <property type="term" value="F:endonuclease activity"/>
    <property type="evidence" value="ECO:0007669"/>
    <property type="project" value="InterPro"/>
</dbReference>
<reference evidence="4 5" key="1">
    <citation type="submission" date="2013-08" db="EMBL/GenBank/DDBJ databases">
        <title>The genome sequence of Knoellia aerolata.</title>
        <authorList>
            <person name="Zhu W."/>
            <person name="Wang G."/>
        </authorList>
    </citation>
    <scope>NUCLEOTIDE SEQUENCE [LARGE SCALE GENOMIC DNA]</scope>
    <source>
        <strain evidence="4 5">DSM 18566</strain>
    </source>
</reference>
<comment type="caution">
    <text evidence="4">The sequence shown here is derived from an EMBL/GenBank/DDBJ whole genome shotgun (WGS) entry which is preliminary data.</text>
</comment>
<gene>
    <name evidence="4" type="ORF">N801_14990</name>
</gene>
<evidence type="ECO:0000256" key="1">
    <source>
        <dbReference type="ARBA" id="ARBA00023450"/>
    </source>
</evidence>
<dbReference type="CDD" id="cd00085">
    <property type="entry name" value="HNHc"/>
    <property type="match status" value="1"/>
</dbReference>
<organism evidence="4 5">
    <name type="scientific">Knoellia aerolata DSM 18566</name>
    <dbReference type="NCBI Taxonomy" id="1385519"/>
    <lineage>
        <taxon>Bacteria</taxon>
        <taxon>Bacillati</taxon>
        <taxon>Actinomycetota</taxon>
        <taxon>Actinomycetes</taxon>
        <taxon>Micrococcales</taxon>
        <taxon>Intrasporangiaceae</taxon>
        <taxon>Knoellia</taxon>
    </lineage>
</organism>
<evidence type="ECO:0000259" key="3">
    <source>
        <dbReference type="SMART" id="SM00507"/>
    </source>
</evidence>
<feature type="domain" description="HNH nuclease" evidence="3">
    <location>
        <begin position="372"/>
        <end position="424"/>
    </location>
</feature>
<accession>A0A0A0JW13</accession>
<feature type="region of interest" description="Disordered" evidence="2">
    <location>
        <begin position="464"/>
        <end position="489"/>
    </location>
</feature>
<dbReference type="AlphaFoldDB" id="A0A0A0JW13"/>
<dbReference type="InterPro" id="IPR003870">
    <property type="entry name" value="DUF222"/>
</dbReference>
<dbReference type="SMART" id="SM00507">
    <property type="entry name" value="HNHc"/>
    <property type="match status" value="1"/>
</dbReference>
<dbReference type="InterPro" id="IPR002711">
    <property type="entry name" value="HNH"/>
</dbReference>
<sequence>MDDVVDTDPSSPRGSLETARAALVQLREVLPTLTGGELAEAMSLVDAVKAEASACQVVITTEAAHRGEFASARRGVGSAHDWVREHAPSLRQGGAGQLAAFAQDVAHATPGGQWSTTGPFAGAYADPERPEGIVWARVVTGEVGIPLALTALSEVRRMVDLLRPEAVPTVTTAILDLGVQWGVVQAKKIRPRLLAAHGADGEFDDKQRRLRAGAHLSSPRILEGDLTGYSMFLTPEQSAILEAALGPLSAPAPNAETGERDLRPVGQRRAEALAAICAGHAATDAEGRAPAAAPTALHVRMTLEGLTRLLGGEPDSTANGCGTTIGSVAAGTLLSPATMRQLACDADVIPVVLGSDGEVLDLGRAVRLFTRGQRRALWHRDTGCTWAGCTAPPDWAKAHHIVHWADGGRSDLSNAALLCQRHHTQVHDQRLIATVHPPDEHGRSVTWDLTHGSYDRELPHRLTEQRRERQRHRVRLDTGGPDPWLSAGADDPDVADRLLAWHDAFDWEDAQHCRDWHDADVDVRAA</sequence>
<dbReference type="GO" id="GO:0003676">
    <property type="term" value="F:nucleic acid binding"/>
    <property type="evidence" value="ECO:0007669"/>
    <property type="project" value="InterPro"/>
</dbReference>
<keyword evidence="5" id="KW-1185">Reference proteome</keyword>
<evidence type="ECO:0000313" key="4">
    <source>
        <dbReference type="EMBL" id="KGN40282.1"/>
    </source>
</evidence>
<dbReference type="eggNOG" id="COG1403">
    <property type="taxonomic scope" value="Bacteria"/>
</dbReference>
<evidence type="ECO:0000256" key="2">
    <source>
        <dbReference type="SAM" id="MobiDB-lite"/>
    </source>
</evidence>
<dbReference type="Gene3D" id="1.10.30.50">
    <property type="match status" value="1"/>
</dbReference>
<dbReference type="EMBL" id="AVPL01000046">
    <property type="protein sequence ID" value="KGN40282.1"/>
    <property type="molecule type" value="Genomic_DNA"/>
</dbReference>
<dbReference type="RefSeq" id="WP_052113084.1">
    <property type="nucleotide sequence ID" value="NZ_AVPL01000046.1"/>
</dbReference>
<protein>
    <submittedName>
        <fullName evidence="4">HNH nuclease</fullName>
    </submittedName>
</protein>
<dbReference type="OrthoDB" id="5177627at2"/>
<dbReference type="GO" id="GO:0008270">
    <property type="term" value="F:zinc ion binding"/>
    <property type="evidence" value="ECO:0007669"/>
    <property type="project" value="InterPro"/>
</dbReference>
<dbReference type="InterPro" id="IPR003615">
    <property type="entry name" value="HNH_nuc"/>
</dbReference>
<name>A0A0A0JW13_9MICO</name>
<dbReference type="Pfam" id="PF01844">
    <property type="entry name" value="HNH"/>
    <property type="match status" value="1"/>
</dbReference>
<dbReference type="Pfam" id="PF02720">
    <property type="entry name" value="DUF222"/>
    <property type="match status" value="1"/>
</dbReference>
<comment type="similarity">
    <text evidence="1">Belongs to the Rv1128c/1148c/1588c/1702c/1945/3466 family.</text>
</comment>
<proteinExistence type="inferred from homology"/>